<protein>
    <recommendedName>
        <fullName evidence="3">O-fucosyltransferase family protein</fullName>
    </recommendedName>
</protein>
<name>A0AB34IKZ3_PRYPA</name>
<sequence>MAAVVAVPSLTYEGVPLDDELGGGLNNLIMNLAQILHDACSRHAVLVLPHITSGWRFFPASNHSRQTLEFSDVFDSSYFIEQVQPCVAVATAPPGAVFRRSKVVGINNRWPYDHALPRVYKALRPSARMRGVVDQLVASASKLAGPSWSGVHLRIERDWWEVSPFCNRKRYPTQRCFIPSEVAALIDAHRHRLRSSGSVLFYASENIPRRGPRVNFSPFGPRTAKVQIPTGLPYTLRATAEFFLAARSPAGFYGNSFSTFSRGVALLRRMQGGTDTSSHGQRSFAYDCGAALRETPSSAGGIRYLDTLNR</sequence>
<evidence type="ECO:0000313" key="2">
    <source>
        <dbReference type="Proteomes" id="UP001515480"/>
    </source>
</evidence>
<dbReference type="AlphaFoldDB" id="A0AB34IKZ3"/>
<dbReference type="CDD" id="cd11296">
    <property type="entry name" value="O-FucT_like"/>
    <property type="match status" value="1"/>
</dbReference>
<reference evidence="1 2" key="1">
    <citation type="journal article" date="2024" name="Science">
        <title>Giant polyketide synthase enzymes in the biosynthesis of giant marine polyether toxins.</title>
        <authorList>
            <person name="Fallon T.R."/>
            <person name="Shende V.V."/>
            <person name="Wierzbicki I.H."/>
            <person name="Pendleton A.L."/>
            <person name="Watervoot N.F."/>
            <person name="Auber R.P."/>
            <person name="Gonzalez D.J."/>
            <person name="Wisecaver J.H."/>
            <person name="Moore B.S."/>
        </authorList>
    </citation>
    <scope>NUCLEOTIDE SEQUENCE [LARGE SCALE GENOMIC DNA]</scope>
    <source>
        <strain evidence="1 2">12B1</strain>
    </source>
</reference>
<comment type="caution">
    <text evidence="1">The sequence shown here is derived from an EMBL/GenBank/DDBJ whole genome shotgun (WGS) entry which is preliminary data.</text>
</comment>
<accession>A0AB34IKZ3</accession>
<evidence type="ECO:0000313" key="1">
    <source>
        <dbReference type="EMBL" id="KAL1499802.1"/>
    </source>
</evidence>
<organism evidence="1 2">
    <name type="scientific">Prymnesium parvum</name>
    <name type="common">Toxic golden alga</name>
    <dbReference type="NCBI Taxonomy" id="97485"/>
    <lineage>
        <taxon>Eukaryota</taxon>
        <taxon>Haptista</taxon>
        <taxon>Haptophyta</taxon>
        <taxon>Prymnesiophyceae</taxon>
        <taxon>Prymnesiales</taxon>
        <taxon>Prymnesiaceae</taxon>
        <taxon>Prymnesium</taxon>
    </lineage>
</organism>
<proteinExistence type="predicted"/>
<evidence type="ECO:0008006" key="3">
    <source>
        <dbReference type="Google" id="ProtNLM"/>
    </source>
</evidence>
<gene>
    <name evidence="1" type="ORF">AB1Y20_012487</name>
</gene>
<dbReference type="Proteomes" id="UP001515480">
    <property type="component" value="Unassembled WGS sequence"/>
</dbReference>
<dbReference type="EMBL" id="JBGBPQ010000024">
    <property type="protein sequence ID" value="KAL1499802.1"/>
    <property type="molecule type" value="Genomic_DNA"/>
</dbReference>
<keyword evidence="2" id="KW-1185">Reference proteome</keyword>